<keyword evidence="1" id="KW-1133">Transmembrane helix</keyword>
<organism evidence="2 4">
    <name type="scientific">Pseudomonas cannabina</name>
    <dbReference type="NCBI Taxonomy" id="86840"/>
    <lineage>
        <taxon>Bacteria</taxon>
        <taxon>Pseudomonadati</taxon>
        <taxon>Pseudomonadota</taxon>
        <taxon>Gammaproteobacteria</taxon>
        <taxon>Pseudomonadales</taxon>
        <taxon>Pseudomonadaceae</taxon>
        <taxon>Pseudomonas</taxon>
    </lineage>
</organism>
<evidence type="ECO:0000313" key="2">
    <source>
        <dbReference type="EMBL" id="KPW64560.1"/>
    </source>
</evidence>
<dbReference type="AlphaFoldDB" id="A0A0P9L4X3"/>
<dbReference type="Proteomes" id="UP000281372">
    <property type="component" value="Unassembled WGS sequence"/>
</dbReference>
<dbReference type="EMBL" id="LJPX01000616">
    <property type="protein sequence ID" value="KPW64560.1"/>
    <property type="molecule type" value="Genomic_DNA"/>
</dbReference>
<protein>
    <submittedName>
        <fullName evidence="2">Uncharacterized protein</fullName>
    </submittedName>
</protein>
<evidence type="ECO:0000313" key="4">
    <source>
        <dbReference type="Proteomes" id="UP000050564"/>
    </source>
</evidence>
<gene>
    <name evidence="2" type="ORF">ALO81_01962</name>
    <name evidence="3" type="ORF">ALQ64_01763</name>
</gene>
<dbReference type="EMBL" id="RBOW01000618">
    <property type="protein sequence ID" value="RMN26873.1"/>
    <property type="molecule type" value="Genomic_DNA"/>
</dbReference>
<sequence>MSESRTLWMKKLFSLIATLLVLAVALWIGRALWVD</sequence>
<reference evidence="3 5" key="2">
    <citation type="submission" date="2018-08" db="EMBL/GenBank/DDBJ databases">
        <title>Recombination of ecologically and evolutionarily significant loci maintains genetic cohesion in the Pseudomonas syringae species complex.</title>
        <authorList>
            <person name="Dillon M."/>
            <person name="Thakur S."/>
            <person name="Almeida R.N.D."/>
            <person name="Weir B.S."/>
            <person name="Guttman D.S."/>
        </authorList>
    </citation>
    <scope>NUCLEOTIDE SEQUENCE [LARGE SCALE GENOMIC DNA]</scope>
    <source>
        <strain evidence="3 5">ICMP 2821</strain>
    </source>
</reference>
<proteinExistence type="predicted"/>
<dbReference type="PATRIC" id="fig|86840.3.peg.2737"/>
<dbReference type="Proteomes" id="UP000050564">
    <property type="component" value="Unassembled WGS sequence"/>
</dbReference>
<comment type="caution">
    <text evidence="2">The sequence shown here is derived from an EMBL/GenBank/DDBJ whole genome shotgun (WGS) entry which is preliminary data.</text>
</comment>
<evidence type="ECO:0000313" key="5">
    <source>
        <dbReference type="Proteomes" id="UP000281372"/>
    </source>
</evidence>
<feature type="transmembrane region" description="Helical" evidence="1">
    <location>
        <begin position="12"/>
        <end position="33"/>
    </location>
</feature>
<keyword evidence="1" id="KW-0812">Transmembrane</keyword>
<name>A0A0P9L4X3_PSECA</name>
<evidence type="ECO:0000256" key="1">
    <source>
        <dbReference type="SAM" id="Phobius"/>
    </source>
</evidence>
<keyword evidence="1" id="KW-0472">Membrane</keyword>
<accession>A0A0P9L4X3</accession>
<evidence type="ECO:0000313" key="3">
    <source>
        <dbReference type="EMBL" id="RMN26873.1"/>
    </source>
</evidence>
<reference evidence="2 4" key="1">
    <citation type="submission" date="2015-09" db="EMBL/GenBank/DDBJ databases">
        <title>Genome announcement of multiple Pseudomonas syringae strains.</title>
        <authorList>
            <person name="Thakur S."/>
            <person name="Wang P.W."/>
            <person name="Gong Y."/>
            <person name="Weir B.S."/>
            <person name="Guttman D.S."/>
        </authorList>
    </citation>
    <scope>NUCLEOTIDE SEQUENCE [LARGE SCALE GENOMIC DNA]</scope>
    <source>
        <strain evidence="2 4">ICMP2823</strain>
    </source>
</reference>